<organism evidence="2 3">
    <name type="scientific">Mikania micrantha</name>
    <name type="common">bitter vine</name>
    <dbReference type="NCBI Taxonomy" id="192012"/>
    <lineage>
        <taxon>Eukaryota</taxon>
        <taxon>Viridiplantae</taxon>
        <taxon>Streptophyta</taxon>
        <taxon>Embryophyta</taxon>
        <taxon>Tracheophyta</taxon>
        <taxon>Spermatophyta</taxon>
        <taxon>Magnoliopsida</taxon>
        <taxon>eudicotyledons</taxon>
        <taxon>Gunneridae</taxon>
        <taxon>Pentapetalae</taxon>
        <taxon>asterids</taxon>
        <taxon>campanulids</taxon>
        <taxon>Asterales</taxon>
        <taxon>Asteraceae</taxon>
        <taxon>Asteroideae</taxon>
        <taxon>Heliantheae alliance</taxon>
        <taxon>Eupatorieae</taxon>
        <taxon>Mikania</taxon>
    </lineage>
</organism>
<evidence type="ECO:0000313" key="2">
    <source>
        <dbReference type="EMBL" id="KAD3337701.1"/>
    </source>
</evidence>
<proteinExistence type="predicted"/>
<dbReference type="EMBL" id="SZYD01000016">
    <property type="protein sequence ID" value="KAD3337701.1"/>
    <property type="molecule type" value="Genomic_DNA"/>
</dbReference>
<dbReference type="Proteomes" id="UP000326396">
    <property type="component" value="Linkage Group LG6"/>
</dbReference>
<evidence type="ECO:0000313" key="3">
    <source>
        <dbReference type="Proteomes" id="UP000326396"/>
    </source>
</evidence>
<name>A0A5N6MC00_9ASTR</name>
<keyword evidence="3" id="KW-1185">Reference proteome</keyword>
<dbReference type="AlphaFoldDB" id="A0A5N6MC00"/>
<evidence type="ECO:0000256" key="1">
    <source>
        <dbReference type="SAM" id="MobiDB-lite"/>
    </source>
</evidence>
<accession>A0A5N6MC00</accession>
<feature type="compositionally biased region" description="Polar residues" evidence="1">
    <location>
        <begin position="9"/>
        <end position="18"/>
    </location>
</feature>
<comment type="caution">
    <text evidence="2">The sequence shown here is derived from an EMBL/GenBank/DDBJ whole genome shotgun (WGS) entry which is preliminary data.</text>
</comment>
<protein>
    <submittedName>
        <fullName evidence="2">Uncharacterized protein</fullName>
    </submittedName>
</protein>
<dbReference type="OrthoDB" id="1831355at2759"/>
<sequence length="169" mass="19446">MSAGEAPSFSDTWNPGSYTTSSSSTTNAPTRPVSFQRLIDQKPPSIQDVDPRAKNSNIETLKDEVNSPPSFGDVITDELIYYSTSEETGKQHSEEMYRKEFDSSIKQSPKNWIEKNLIPAINNLHFHQQLNKEIMTRDDNEEVDKDDICFEIFIMKVHLECLFQSDYRM</sequence>
<gene>
    <name evidence="2" type="ORF">E3N88_33221</name>
</gene>
<reference evidence="2 3" key="1">
    <citation type="submission" date="2019-05" db="EMBL/GenBank/DDBJ databases">
        <title>Mikania micrantha, genome provides insights into the molecular mechanism of rapid growth.</title>
        <authorList>
            <person name="Liu B."/>
        </authorList>
    </citation>
    <scope>NUCLEOTIDE SEQUENCE [LARGE SCALE GENOMIC DNA]</scope>
    <source>
        <strain evidence="2">NLD-2019</strain>
        <tissue evidence="2">Leaf</tissue>
    </source>
</reference>
<feature type="region of interest" description="Disordered" evidence="1">
    <location>
        <begin position="1"/>
        <end position="71"/>
    </location>
</feature>